<protein>
    <submittedName>
        <fullName evidence="3">ABC transporter substrate-binding protein</fullName>
    </submittedName>
</protein>
<evidence type="ECO:0000256" key="1">
    <source>
        <dbReference type="SAM" id="MobiDB-lite"/>
    </source>
</evidence>
<evidence type="ECO:0000256" key="2">
    <source>
        <dbReference type="SAM" id="SignalP"/>
    </source>
</evidence>
<dbReference type="Pfam" id="PF13379">
    <property type="entry name" value="NMT1_2"/>
    <property type="match status" value="1"/>
</dbReference>
<proteinExistence type="predicted"/>
<organism evidence="3 4">
    <name type="scientific">Ramlibacter terrae</name>
    <dbReference type="NCBI Taxonomy" id="2732511"/>
    <lineage>
        <taxon>Bacteria</taxon>
        <taxon>Pseudomonadati</taxon>
        <taxon>Pseudomonadota</taxon>
        <taxon>Betaproteobacteria</taxon>
        <taxon>Burkholderiales</taxon>
        <taxon>Comamonadaceae</taxon>
        <taxon>Ramlibacter</taxon>
    </lineage>
</organism>
<reference evidence="3 4" key="1">
    <citation type="submission" date="2020-05" db="EMBL/GenBank/DDBJ databases">
        <title>Ramlibacter rhizophilus sp. nov., isolated from rhizosphere soil of national flower Mugunghwa from South Korea.</title>
        <authorList>
            <person name="Zheng-Fei Y."/>
            <person name="Huan T."/>
        </authorList>
    </citation>
    <scope>NUCLEOTIDE SEQUENCE [LARGE SCALE GENOMIC DNA]</scope>
    <source>
        <strain evidence="3 4">H242</strain>
    </source>
</reference>
<dbReference type="EMBL" id="CP053418">
    <property type="protein sequence ID" value="QJW83764.1"/>
    <property type="molecule type" value="Genomic_DNA"/>
</dbReference>
<gene>
    <name evidence="3" type="ORF">HK414_06330</name>
</gene>
<sequence>MIRRTALALLACVATMGVQAQTKVTVGHTGVADYLGAFVAQEEGFFRKHGLEVTFQQVAGGALVPGLQGGSLQMATLPPTNMLLANDGGRTSSPWPAPACWSSRTPTSACWSAATVASPPPRTSSARGSACPPSAASCT</sequence>
<dbReference type="SUPFAM" id="SSF53850">
    <property type="entry name" value="Periplasmic binding protein-like II"/>
    <property type="match status" value="1"/>
</dbReference>
<evidence type="ECO:0000313" key="3">
    <source>
        <dbReference type="EMBL" id="QJW83764.1"/>
    </source>
</evidence>
<dbReference type="Gene3D" id="3.40.190.10">
    <property type="entry name" value="Periplasmic binding protein-like II"/>
    <property type="match status" value="1"/>
</dbReference>
<keyword evidence="4" id="KW-1185">Reference proteome</keyword>
<accession>A0ABX6P2L8</accession>
<feature type="chain" id="PRO_5046916451" evidence="2">
    <location>
        <begin position="21"/>
        <end position="139"/>
    </location>
</feature>
<name>A0ABX6P2L8_9BURK</name>
<evidence type="ECO:0000313" key="4">
    <source>
        <dbReference type="Proteomes" id="UP000500826"/>
    </source>
</evidence>
<dbReference type="Proteomes" id="UP000500826">
    <property type="component" value="Chromosome"/>
</dbReference>
<feature type="signal peptide" evidence="2">
    <location>
        <begin position="1"/>
        <end position="20"/>
    </location>
</feature>
<keyword evidence="2" id="KW-0732">Signal</keyword>
<feature type="region of interest" description="Disordered" evidence="1">
    <location>
        <begin position="114"/>
        <end position="139"/>
    </location>
</feature>